<organism evidence="2 3">
    <name type="scientific">Ranitomeya imitator</name>
    <name type="common">mimic poison frog</name>
    <dbReference type="NCBI Taxonomy" id="111125"/>
    <lineage>
        <taxon>Eukaryota</taxon>
        <taxon>Metazoa</taxon>
        <taxon>Chordata</taxon>
        <taxon>Craniata</taxon>
        <taxon>Vertebrata</taxon>
        <taxon>Euteleostomi</taxon>
        <taxon>Amphibia</taxon>
        <taxon>Batrachia</taxon>
        <taxon>Anura</taxon>
        <taxon>Neobatrachia</taxon>
        <taxon>Hyloidea</taxon>
        <taxon>Dendrobatidae</taxon>
        <taxon>Dendrobatinae</taxon>
        <taxon>Ranitomeya</taxon>
    </lineage>
</organism>
<feature type="compositionally biased region" description="Basic and acidic residues" evidence="1">
    <location>
        <begin position="30"/>
        <end position="45"/>
    </location>
</feature>
<accession>A0ABN9MI86</accession>
<evidence type="ECO:0000313" key="3">
    <source>
        <dbReference type="Proteomes" id="UP001176940"/>
    </source>
</evidence>
<dbReference type="EMBL" id="CAUEEQ010074235">
    <property type="protein sequence ID" value="CAJ0966385.1"/>
    <property type="molecule type" value="Genomic_DNA"/>
</dbReference>
<comment type="caution">
    <text evidence="2">The sequence shown here is derived from an EMBL/GenBank/DDBJ whole genome shotgun (WGS) entry which is preliminary data.</text>
</comment>
<feature type="compositionally biased region" description="Polar residues" evidence="1">
    <location>
        <begin position="95"/>
        <end position="151"/>
    </location>
</feature>
<feature type="compositionally biased region" description="Basic and acidic residues" evidence="1">
    <location>
        <begin position="10"/>
        <end position="21"/>
    </location>
</feature>
<name>A0ABN9MI86_9NEOB</name>
<reference evidence="2" key="1">
    <citation type="submission" date="2023-07" db="EMBL/GenBank/DDBJ databases">
        <authorList>
            <person name="Stuckert A."/>
        </authorList>
    </citation>
    <scope>NUCLEOTIDE SEQUENCE</scope>
</reference>
<sequence>MRVMNQAALVEERPDSRRELVDMEWPPSPENEHIESFTDYAKPEEIQAQSGNQRPAEPRRSSAEEAPHRDTGGKGRCQDTSERGKERSMGDKHQGLQSRDPSAQDSYVAHQNTLNSNGGKGTTSLLSNGRPSAFTDFSKSYRPQVSQTPQPQIIERNGTLPPLLPG</sequence>
<keyword evidence="3" id="KW-1185">Reference proteome</keyword>
<feature type="region of interest" description="Disordered" evidence="1">
    <location>
        <begin position="1"/>
        <end position="166"/>
    </location>
</feature>
<feature type="compositionally biased region" description="Basic and acidic residues" evidence="1">
    <location>
        <begin position="56"/>
        <end position="94"/>
    </location>
</feature>
<gene>
    <name evidence="2" type="ORF">RIMI_LOCUS21256590</name>
</gene>
<protein>
    <submittedName>
        <fullName evidence="2">Uncharacterized protein</fullName>
    </submittedName>
</protein>
<evidence type="ECO:0000256" key="1">
    <source>
        <dbReference type="SAM" id="MobiDB-lite"/>
    </source>
</evidence>
<evidence type="ECO:0000313" key="2">
    <source>
        <dbReference type="EMBL" id="CAJ0966385.1"/>
    </source>
</evidence>
<dbReference type="Proteomes" id="UP001176940">
    <property type="component" value="Unassembled WGS sequence"/>
</dbReference>
<proteinExistence type="predicted"/>